<sequence length="255" mass="28042">MAGRPALLGIATKDVTQHTQILTALAGLGSKLHQGGEPPYCFSDHGIEKMPFADTWERWLYGYNNGNRSALHCSNGERTVYSTFSDKIIRRSSQMMRANRRPTDQPVYRLRDINAPSGCPTTTALPLVIVTRSVAHRAPGAAGGVPDAPLPIGRSGSPRRLSFARLPRATRTPRVLTLLTAAASVRNLRKHWRVYRRRGAQSGRVMSIRNTETSPGTQKGVLVLRDGGEGGSPSYDEVSKWSVWGVLRRRASLEM</sequence>
<gene>
    <name evidence="1" type="ORF">EJ06DRAFT_251842</name>
</gene>
<organism evidence="1 2">
    <name type="scientific">Trichodelitschia bisporula</name>
    <dbReference type="NCBI Taxonomy" id="703511"/>
    <lineage>
        <taxon>Eukaryota</taxon>
        <taxon>Fungi</taxon>
        <taxon>Dikarya</taxon>
        <taxon>Ascomycota</taxon>
        <taxon>Pezizomycotina</taxon>
        <taxon>Dothideomycetes</taxon>
        <taxon>Dothideomycetes incertae sedis</taxon>
        <taxon>Phaeotrichales</taxon>
        <taxon>Phaeotrichaceae</taxon>
        <taxon>Trichodelitschia</taxon>
    </lineage>
</organism>
<name>A0A6G1HJM7_9PEZI</name>
<evidence type="ECO:0000313" key="2">
    <source>
        <dbReference type="Proteomes" id="UP000799640"/>
    </source>
</evidence>
<dbReference type="Proteomes" id="UP000799640">
    <property type="component" value="Unassembled WGS sequence"/>
</dbReference>
<keyword evidence="2" id="KW-1185">Reference proteome</keyword>
<accession>A0A6G1HJM7</accession>
<evidence type="ECO:0000313" key="1">
    <source>
        <dbReference type="EMBL" id="KAF2395975.1"/>
    </source>
</evidence>
<protein>
    <submittedName>
        <fullName evidence="1">Uncharacterized protein</fullName>
    </submittedName>
</protein>
<proteinExistence type="predicted"/>
<reference evidence="1" key="1">
    <citation type="journal article" date="2020" name="Stud. Mycol.">
        <title>101 Dothideomycetes genomes: a test case for predicting lifestyles and emergence of pathogens.</title>
        <authorList>
            <person name="Haridas S."/>
            <person name="Albert R."/>
            <person name="Binder M."/>
            <person name="Bloem J."/>
            <person name="Labutti K."/>
            <person name="Salamov A."/>
            <person name="Andreopoulos B."/>
            <person name="Baker S."/>
            <person name="Barry K."/>
            <person name="Bills G."/>
            <person name="Bluhm B."/>
            <person name="Cannon C."/>
            <person name="Castanera R."/>
            <person name="Culley D."/>
            <person name="Daum C."/>
            <person name="Ezra D."/>
            <person name="Gonzalez J."/>
            <person name="Henrissat B."/>
            <person name="Kuo A."/>
            <person name="Liang C."/>
            <person name="Lipzen A."/>
            <person name="Lutzoni F."/>
            <person name="Magnuson J."/>
            <person name="Mondo S."/>
            <person name="Nolan M."/>
            <person name="Ohm R."/>
            <person name="Pangilinan J."/>
            <person name="Park H.-J."/>
            <person name="Ramirez L."/>
            <person name="Alfaro M."/>
            <person name="Sun H."/>
            <person name="Tritt A."/>
            <person name="Yoshinaga Y."/>
            <person name="Zwiers L.-H."/>
            <person name="Turgeon B."/>
            <person name="Goodwin S."/>
            <person name="Spatafora J."/>
            <person name="Crous P."/>
            <person name="Grigoriev I."/>
        </authorList>
    </citation>
    <scope>NUCLEOTIDE SEQUENCE</scope>
    <source>
        <strain evidence="1">CBS 262.69</strain>
    </source>
</reference>
<dbReference type="AlphaFoldDB" id="A0A6G1HJM7"/>
<dbReference type="EMBL" id="ML996709">
    <property type="protein sequence ID" value="KAF2395975.1"/>
    <property type="molecule type" value="Genomic_DNA"/>
</dbReference>